<organism evidence="2 3">
    <name type="scientific">Acidihalobacter ferrooxydans</name>
    <dbReference type="NCBI Taxonomy" id="1765967"/>
    <lineage>
        <taxon>Bacteria</taxon>
        <taxon>Pseudomonadati</taxon>
        <taxon>Pseudomonadota</taxon>
        <taxon>Gammaproteobacteria</taxon>
        <taxon>Chromatiales</taxon>
        <taxon>Ectothiorhodospiraceae</taxon>
        <taxon>Acidihalobacter</taxon>
    </lineage>
</organism>
<keyword evidence="1" id="KW-1133">Transmembrane helix</keyword>
<dbReference type="Proteomes" id="UP000243807">
    <property type="component" value="Chromosome"/>
</dbReference>
<dbReference type="STRING" id="1765967.BW247_14220"/>
<gene>
    <name evidence="2" type="ORF">BW247_14220</name>
</gene>
<protein>
    <submittedName>
        <fullName evidence="2">Type IV pilus modification protein PilV</fullName>
    </submittedName>
</protein>
<accession>A0A1P8UJS8</accession>
<dbReference type="NCBIfam" id="TIGR02532">
    <property type="entry name" value="IV_pilin_GFxxxE"/>
    <property type="match status" value="1"/>
</dbReference>
<keyword evidence="3" id="KW-1185">Reference proteome</keyword>
<dbReference type="InterPro" id="IPR012902">
    <property type="entry name" value="N_methyl_site"/>
</dbReference>
<dbReference type="AlphaFoldDB" id="A0A1P8UJS8"/>
<feature type="transmembrane region" description="Helical" evidence="1">
    <location>
        <begin position="12"/>
        <end position="35"/>
    </location>
</feature>
<dbReference type="InterPro" id="IPR013362">
    <property type="entry name" value="Pilus_4_PilV"/>
</dbReference>
<dbReference type="Pfam" id="PF07963">
    <property type="entry name" value="N_methyl"/>
    <property type="match status" value="1"/>
</dbReference>
<dbReference type="KEGG" id="afy:BW247_14220"/>
<dbReference type="PROSITE" id="PS00409">
    <property type="entry name" value="PROKAR_NTER_METHYL"/>
    <property type="match status" value="1"/>
</dbReference>
<dbReference type="NCBIfam" id="TIGR02523">
    <property type="entry name" value="type_IV_pilV"/>
    <property type="match status" value="1"/>
</dbReference>
<reference evidence="2 3" key="1">
    <citation type="submission" date="2017-01" db="EMBL/GenBank/DDBJ databases">
        <title>Draft sequence of Acidihalobacter ferrooxidans strain DSM 14175 (strain V8).</title>
        <authorList>
            <person name="Khaleque H.N."/>
            <person name="Ramsay J.P."/>
            <person name="Murphy R.J.T."/>
            <person name="Kaksonen A.H."/>
            <person name="Boxall N.J."/>
            <person name="Watkin E.L.J."/>
        </authorList>
    </citation>
    <scope>NUCLEOTIDE SEQUENCE [LARGE SCALE GENOMIC DNA]</scope>
    <source>
        <strain evidence="2 3">V8</strain>
    </source>
</reference>
<evidence type="ECO:0000256" key="1">
    <source>
        <dbReference type="SAM" id="Phobius"/>
    </source>
</evidence>
<keyword evidence="1" id="KW-0812">Transmembrane</keyword>
<name>A0A1P8UJS8_9GAMM</name>
<sequence>MKRTSLQSGFSLIEALIALLIIAVGLLGIAGMQALSLSTTSTARVRALAALEASNMAAYIRSNTPYWSLATNVTVQLGPPVTLTNSTLAAATTNCVANACSPTQIAAYDLYQWAGPTQLGALPGGVGGVNCVQAPLTTAVGCTVTVGWRQQSLAANGTGAVAPATTYYRLVVQP</sequence>
<proteinExistence type="predicted"/>
<evidence type="ECO:0000313" key="2">
    <source>
        <dbReference type="EMBL" id="APZ44107.1"/>
    </source>
</evidence>
<dbReference type="EMBL" id="CP019434">
    <property type="protein sequence ID" value="APZ44107.1"/>
    <property type="molecule type" value="Genomic_DNA"/>
</dbReference>
<dbReference type="RefSeq" id="WP_076837730.1">
    <property type="nucleotide sequence ID" value="NZ_CP019434.1"/>
</dbReference>
<keyword evidence="1" id="KW-0472">Membrane</keyword>
<evidence type="ECO:0000313" key="3">
    <source>
        <dbReference type="Proteomes" id="UP000243807"/>
    </source>
</evidence>